<keyword evidence="3" id="KW-0133">Cell shape</keyword>
<evidence type="ECO:0000256" key="4">
    <source>
        <dbReference type="ARBA" id="ARBA00022989"/>
    </source>
</evidence>
<feature type="transmembrane region" description="Helical" evidence="7">
    <location>
        <begin position="254"/>
        <end position="275"/>
    </location>
</feature>
<reference evidence="8" key="1">
    <citation type="submission" date="2020-10" db="EMBL/GenBank/DDBJ databases">
        <authorList>
            <person name="Gilroy R."/>
        </authorList>
    </citation>
    <scope>NUCLEOTIDE SEQUENCE</scope>
    <source>
        <strain evidence="8">ChiSxjej2B14-8506</strain>
    </source>
</reference>
<dbReference type="Proteomes" id="UP000824123">
    <property type="component" value="Unassembled WGS sequence"/>
</dbReference>
<evidence type="ECO:0000256" key="6">
    <source>
        <dbReference type="SAM" id="MobiDB-lite"/>
    </source>
</evidence>
<accession>A0A9D1LQC3</accession>
<feature type="transmembrane region" description="Helical" evidence="7">
    <location>
        <begin position="60"/>
        <end position="79"/>
    </location>
</feature>
<dbReference type="AlphaFoldDB" id="A0A9D1LQC3"/>
<evidence type="ECO:0000256" key="5">
    <source>
        <dbReference type="ARBA" id="ARBA00023136"/>
    </source>
</evidence>
<feature type="transmembrane region" description="Helical" evidence="7">
    <location>
        <begin position="143"/>
        <end position="163"/>
    </location>
</feature>
<feature type="transmembrane region" description="Helical" evidence="7">
    <location>
        <begin position="296"/>
        <end position="319"/>
    </location>
</feature>
<organism evidence="8 9">
    <name type="scientific">Candidatus Fimadaptatus faecigallinarum</name>
    <dbReference type="NCBI Taxonomy" id="2840814"/>
    <lineage>
        <taxon>Bacteria</taxon>
        <taxon>Bacillati</taxon>
        <taxon>Bacillota</taxon>
        <taxon>Clostridia</taxon>
        <taxon>Eubacteriales</taxon>
        <taxon>Candidatus Fimadaptatus</taxon>
    </lineage>
</organism>
<reference evidence="8" key="2">
    <citation type="journal article" date="2021" name="PeerJ">
        <title>Extensive microbial diversity within the chicken gut microbiome revealed by metagenomics and culture.</title>
        <authorList>
            <person name="Gilroy R."/>
            <person name="Ravi A."/>
            <person name="Getino M."/>
            <person name="Pursley I."/>
            <person name="Horton D.L."/>
            <person name="Alikhan N.F."/>
            <person name="Baker D."/>
            <person name="Gharbi K."/>
            <person name="Hall N."/>
            <person name="Watson M."/>
            <person name="Adriaenssens E.M."/>
            <person name="Foster-Nyarko E."/>
            <person name="Jarju S."/>
            <person name="Secka A."/>
            <person name="Antonio M."/>
            <person name="Oren A."/>
            <person name="Chaudhuri R.R."/>
            <person name="La Ragione R."/>
            <person name="Hildebrand F."/>
            <person name="Pallen M.J."/>
        </authorList>
    </citation>
    <scope>NUCLEOTIDE SEQUENCE</scope>
    <source>
        <strain evidence="8">ChiSxjej2B14-8506</strain>
    </source>
</reference>
<dbReference type="InterPro" id="IPR001182">
    <property type="entry name" value="FtsW/RodA"/>
</dbReference>
<feature type="region of interest" description="Disordered" evidence="6">
    <location>
        <begin position="1"/>
        <end position="29"/>
    </location>
</feature>
<name>A0A9D1LQC3_9FIRM</name>
<comment type="caution">
    <text evidence="8">The sequence shown here is derived from an EMBL/GenBank/DDBJ whole genome shotgun (WGS) entry which is preliminary data.</text>
</comment>
<evidence type="ECO:0000313" key="9">
    <source>
        <dbReference type="Proteomes" id="UP000824123"/>
    </source>
</evidence>
<keyword evidence="2 7" id="KW-0812">Transmembrane</keyword>
<feature type="transmembrane region" description="Helical" evidence="7">
    <location>
        <begin position="369"/>
        <end position="394"/>
    </location>
</feature>
<feature type="transmembrane region" description="Helical" evidence="7">
    <location>
        <begin position="183"/>
        <end position="204"/>
    </location>
</feature>
<dbReference type="PANTHER" id="PTHR30474:SF3">
    <property type="entry name" value="PEPTIDOGLYCAN GLYCOSYLTRANSFERASE RODA"/>
    <property type="match status" value="1"/>
</dbReference>
<evidence type="ECO:0000256" key="2">
    <source>
        <dbReference type="ARBA" id="ARBA00022692"/>
    </source>
</evidence>
<sequence length="446" mass="48593">MAHKTIQAAERRRRAPEPPATHSRRRPGGGAERVLTYTIVLFQISALVLLALKSNPVDRQALILAAVFPLGTLALTMTLDRIWHIDRALLLMVLLLCSIGMVTLQDITQTETARKQALFFIPSIYALVAAIVIVRRMTRWESWSWAAMAVGVVLMLLPMAPVIGGWNNGARNWVSLKSLGVDIGFQPSEFVKILMLVILSSAFAQKRGLKRMIPAIAYAMLMCLILLAVQRDLGTLLIYFFLTLGMFYAATSNLMLTGLGLAGGCVGAVGAYFMFDHVKKRVSIWINPWSDPIDSGYQIVQALIAISSGGTFGLGLGLGTPRMIPYYHTDFIFAAICEEFGILFAVLMLIIYCFIIMRGLKISLEATSAYHSLMAFGATLMLAVQTFVIVGGVTKLIPLTGVTLPFISAGGSSLISCMMQVGILLGISSLNRQQRVRAMREGAGAL</sequence>
<feature type="transmembrane region" description="Helical" evidence="7">
    <location>
        <begin position="117"/>
        <end position="134"/>
    </location>
</feature>
<dbReference type="Pfam" id="PF01098">
    <property type="entry name" value="FTSW_RODA_SPOVE"/>
    <property type="match status" value="1"/>
</dbReference>
<dbReference type="GO" id="GO:0005886">
    <property type="term" value="C:plasma membrane"/>
    <property type="evidence" value="ECO:0007669"/>
    <property type="project" value="TreeGrafter"/>
</dbReference>
<feature type="transmembrane region" description="Helical" evidence="7">
    <location>
        <begin position="216"/>
        <end position="242"/>
    </location>
</feature>
<evidence type="ECO:0000256" key="1">
    <source>
        <dbReference type="ARBA" id="ARBA00004141"/>
    </source>
</evidence>
<dbReference type="PANTHER" id="PTHR30474">
    <property type="entry name" value="CELL CYCLE PROTEIN"/>
    <property type="match status" value="1"/>
</dbReference>
<protein>
    <submittedName>
        <fullName evidence="8">FtsW/RodA/SpoVE family cell cycle protein</fullName>
    </submittedName>
</protein>
<dbReference type="GO" id="GO:0008360">
    <property type="term" value="P:regulation of cell shape"/>
    <property type="evidence" value="ECO:0007669"/>
    <property type="project" value="UniProtKB-KW"/>
</dbReference>
<feature type="transmembrane region" description="Helical" evidence="7">
    <location>
        <begin position="88"/>
        <end position="105"/>
    </location>
</feature>
<evidence type="ECO:0000256" key="7">
    <source>
        <dbReference type="SAM" id="Phobius"/>
    </source>
</evidence>
<gene>
    <name evidence="8" type="ORF">IAC59_02515</name>
</gene>
<comment type="subcellular location">
    <subcellularLocation>
        <location evidence="1">Membrane</location>
        <topology evidence="1">Multi-pass membrane protein</topology>
    </subcellularLocation>
</comment>
<keyword evidence="5 7" id="KW-0472">Membrane</keyword>
<evidence type="ECO:0000256" key="3">
    <source>
        <dbReference type="ARBA" id="ARBA00022960"/>
    </source>
</evidence>
<proteinExistence type="predicted"/>
<dbReference type="EMBL" id="DVNK01000023">
    <property type="protein sequence ID" value="HIU46113.1"/>
    <property type="molecule type" value="Genomic_DNA"/>
</dbReference>
<evidence type="ECO:0000313" key="8">
    <source>
        <dbReference type="EMBL" id="HIU46113.1"/>
    </source>
</evidence>
<dbReference type="GO" id="GO:0032153">
    <property type="term" value="C:cell division site"/>
    <property type="evidence" value="ECO:0007669"/>
    <property type="project" value="TreeGrafter"/>
</dbReference>
<dbReference type="GO" id="GO:0051301">
    <property type="term" value="P:cell division"/>
    <property type="evidence" value="ECO:0007669"/>
    <property type="project" value="InterPro"/>
</dbReference>
<keyword evidence="4 7" id="KW-1133">Transmembrane helix</keyword>
<feature type="transmembrane region" description="Helical" evidence="7">
    <location>
        <begin position="34"/>
        <end position="54"/>
    </location>
</feature>
<feature type="transmembrane region" description="Helical" evidence="7">
    <location>
        <begin position="331"/>
        <end position="357"/>
    </location>
</feature>
<feature type="transmembrane region" description="Helical" evidence="7">
    <location>
        <begin position="406"/>
        <end position="430"/>
    </location>
</feature>
<dbReference type="GO" id="GO:0015648">
    <property type="term" value="F:lipid-linked peptidoglycan transporter activity"/>
    <property type="evidence" value="ECO:0007669"/>
    <property type="project" value="TreeGrafter"/>
</dbReference>